<dbReference type="GO" id="GO:0008324">
    <property type="term" value="F:monoatomic cation transmembrane transporter activity"/>
    <property type="evidence" value="ECO:0007669"/>
    <property type="project" value="TreeGrafter"/>
</dbReference>
<evidence type="ECO:0000256" key="4">
    <source>
        <dbReference type="ARBA" id="ARBA00022989"/>
    </source>
</evidence>
<feature type="transmembrane region" description="Helical" evidence="10">
    <location>
        <begin position="599"/>
        <end position="618"/>
    </location>
</feature>
<keyword evidence="7" id="KW-0739">Sodium transport</keyword>
<evidence type="ECO:0000256" key="10">
    <source>
        <dbReference type="SAM" id="Phobius"/>
    </source>
</evidence>
<gene>
    <name evidence="12" type="ORF">WJX72_008316</name>
</gene>
<sequence>MKLATLPSSGWRGVLAAAAVYLYCFVQTVAASQQVEQFTSLSPAPAPQLDADFAIKAATCDNLKPLGSKSEYCPYIRANCPADSIISYLEVYYCYAAPAGWLAEACICVMFALLLVLLFRVLGSTAEDYFSPILSQLSQEMGLPPRFAGVTFLALGNGAPDLSASIAAVKAGHYHLALGGLLGGGMFVGCVVAGLIVLANNGAKARGALLRDVAAYMTSVVVVALMIHSGTMTTGKAVTLLGLYVLFVLVVLGADIWHRVCGAGSQSFKELQEDLIPNPPMADLGTPTNGSPRSPSPLLLTRSGDVIPLPQRALDVELSDRSHTPSPTRHHSKLRPSRLLHHVTFGTGPAPSTGGDSFTSSEASVQASQPALSSAGPQGPRHTTLPPQRASSVPLRTSSSGVLPASIVARRMSSSGDLTYEEIRDMPARQYRARALAQMSESTSFNYRAEADIAVVIRDEEAPPVSAAATSSYQPPAVPDAAPQGPAGQHAGAGPGTGAAAAAQTAAVKPPWQQHLELVWSKLSRVGALFSSALDIAEAPLIILRKGTIPLLDPESYSRPWFLAALACAPLAMLVYLGSGDSLEAMLIALGRLPREFGYVMLGVYALYLVVNISLYAFR</sequence>
<dbReference type="EMBL" id="JALJOR010000001">
    <property type="protein sequence ID" value="KAK9829860.1"/>
    <property type="molecule type" value="Genomic_DNA"/>
</dbReference>
<dbReference type="GO" id="GO:0016020">
    <property type="term" value="C:membrane"/>
    <property type="evidence" value="ECO:0007669"/>
    <property type="project" value="UniProtKB-SubCell"/>
</dbReference>
<feature type="transmembrane region" description="Helical" evidence="10">
    <location>
        <begin position="237"/>
        <end position="257"/>
    </location>
</feature>
<evidence type="ECO:0000256" key="7">
    <source>
        <dbReference type="ARBA" id="ARBA00023201"/>
    </source>
</evidence>
<proteinExistence type="inferred from homology"/>
<keyword evidence="4 10" id="KW-1133">Transmembrane helix</keyword>
<feature type="domain" description="Sodium/calcium exchanger membrane region" evidence="11">
    <location>
        <begin position="112"/>
        <end position="252"/>
    </location>
</feature>
<reference evidence="12 13" key="1">
    <citation type="journal article" date="2024" name="Nat. Commun.">
        <title>Phylogenomics reveals the evolutionary origins of lichenization in chlorophyte algae.</title>
        <authorList>
            <person name="Puginier C."/>
            <person name="Libourel C."/>
            <person name="Otte J."/>
            <person name="Skaloud P."/>
            <person name="Haon M."/>
            <person name="Grisel S."/>
            <person name="Petersen M."/>
            <person name="Berrin J.G."/>
            <person name="Delaux P.M."/>
            <person name="Dal Grande F."/>
            <person name="Keller J."/>
        </authorList>
    </citation>
    <scope>NUCLEOTIDE SEQUENCE [LARGE SCALE GENOMIC DNA]</scope>
    <source>
        <strain evidence="12 13">SAG 2043</strain>
    </source>
</reference>
<feature type="transmembrane region" description="Helical" evidence="10">
    <location>
        <begin position="180"/>
        <end position="201"/>
    </location>
</feature>
<keyword evidence="5" id="KW-0915">Sodium</keyword>
<evidence type="ECO:0000256" key="1">
    <source>
        <dbReference type="ARBA" id="ARBA00004141"/>
    </source>
</evidence>
<evidence type="ECO:0000256" key="6">
    <source>
        <dbReference type="ARBA" id="ARBA00023136"/>
    </source>
</evidence>
<keyword evidence="3 10" id="KW-0812">Transmembrane</keyword>
<name>A0AAW1R7C7_9CHLO</name>
<feature type="transmembrane region" description="Helical" evidence="10">
    <location>
        <begin position="213"/>
        <end position="231"/>
    </location>
</feature>
<dbReference type="PANTHER" id="PTHR12266:SF0">
    <property type="entry name" value="MITOCHONDRIAL SODIUM_CALCIUM EXCHANGER PROTEIN"/>
    <property type="match status" value="1"/>
</dbReference>
<dbReference type="InterPro" id="IPR004837">
    <property type="entry name" value="NaCa_Exmemb"/>
</dbReference>
<dbReference type="InterPro" id="IPR044880">
    <property type="entry name" value="NCX_ion-bd_dom_sf"/>
</dbReference>
<dbReference type="Proteomes" id="UP001489004">
    <property type="component" value="Unassembled WGS sequence"/>
</dbReference>
<keyword evidence="2" id="KW-0813">Transport</keyword>
<keyword evidence="7" id="KW-0406">Ion transport</keyword>
<feature type="transmembrane region" description="Helical" evidence="10">
    <location>
        <begin position="101"/>
        <end position="122"/>
    </location>
</feature>
<dbReference type="Pfam" id="PF01699">
    <property type="entry name" value="Na_Ca_ex"/>
    <property type="match status" value="1"/>
</dbReference>
<evidence type="ECO:0000256" key="2">
    <source>
        <dbReference type="ARBA" id="ARBA00022448"/>
    </source>
</evidence>
<feature type="region of interest" description="Disordered" evidence="9">
    <location>
        <begin position="317"/>
        <end position="398"/>
    </location>
</feature>
<feature type="compositionally biased region" description="Polar residues" evidence="9">
    <location>
        <begin position="385"/>
        <end position="398"/>
    </location>
</feature>
<dbReference type="GO" id="GO:0006814">
    <property type="term" value="P:sodium ion transport"/>
    <property type="evidence" value="ECO:0007669"/>
    <property type="project" value="UniProtKB-KW"/>
</dbReference>
<dbReference type="PANTHER" id="PTHR12266">
    <property type="entry name" value="NA+/CA2+ K+ INDEPENDENT EXCHANGER"/>
    <property type="match status" value="1"/>
</dbReference>
<dbReference type="AlphaFoldDB" id="A0AAW1R7C7"/>
<feature type="region of interest" description="Disordered" evidence="9">
    <location>
        <begin position="276"/>
        <end position="303"/>
    </location>
</feature>
<comment type="similarity">
    <text evidence="8">Belongs to the Ca(2+):cation antiporter (CaCA) (TC 2.A.19) family. Cation/calcium exchanger (CCX) subfamily.</text>
</comment>
<evidence type="ECO:0000313" key="12">
    <source>
        <dbReference type="EMBL" id="KAK9829860.1"/>
    </source>
</evidence>
<organism evidence="12 13">
    <name type="scientific">[Myrmecia] bisecta</name>
    <dbReference type="NCBI Taxonomy" id="41462"/>
    <lineage>
        <taxon>Eukaryota</taxon>
        <taxon>Viridiplantae</taxon>
        <taxon>Chlorophyta</taxon>
        <taxon>core chlorophytes</taxon>
        <taxon>Trebouxiophyceae</taxon>
        <taxon>Trebouxiales</taxon>
        <taxon>Trebouxiaceae</taxon>
        <taxon>Myrmecia</taxon>
    </lineage>
</organism>
<dbReference type="Gene3D" id="1.20.1420.30">
    <property type="entry name" value="NCX, central ion-binding region"/>
    <property type="match status" value="1"/>
</dbReference>
<keyword evidence="13" id="KW-1185">Reference proteome</keyword>
<evidence type="ECO:0000256" key="5">
    <source>
        <dbReference type="ARBA" id="ARBA00023053"/>
    </source>
</evidence>
<keyword evidence="6 10" id="KW-0472">Membrane</keyword>
<feature type="region of interest" description="Disordered" evidence="9">
    <location>
        <begin position="466"/>
        <end position="504"/>
    </location>
</feature>
<comment type="caution">
    <text evidence="12">The sequence shown here is derived from an EMBL/GenBank/DDBJ whole genome shotgun (WGS) entry which is preliminary data.</text>
</comment>
<comment type="subcellular location">
    <subcellularLocation>
        <location evidence="1">Membrane</location>
        <topology evidence="1">Multi-pass membrane protein</topology>
    </subcellularLocation>
</comment>
<evidence type="ECO:0000259" key="11">
    <source>
        <dbReference type="Pfam" id="PF01699"/>
    </source>
</evidence>
<evidence type="ECO:0000256" key="8">
    <source>
        <dbReference type="ARBA" id="ARBA00038187"/>
    </source>
</evidence>
<evidence type="ECO:0000256" key="9">
    <source>
        <dbReference type="SAM" id="MobiDB-lite"/>
    </source>
</evidence>
<dbReference type="InterPro" id="IPR051359">
    <property type="entry name" value="CaCA_antiporter"/>
</dbReference>
<protein>
    <recommendedName>
        <fullName evidence="11">Sodium/calcium exchanger membrane region domain-containing protein</fullName>
    </recommendedName>
</protein>
<evidence type="ECO:0000256" key="3">
    <source>
        <dbReference type="ARBA" id="ARBA00022692"/>
    </source>
</evidence>
<feature type="compositionally biased region" description="Basic residues" evidence="9">
    <location>
        <begin position="328"/>
        <end position="341"/>
    </location>
</feature>
<feature type="compositionally biased region" description="Polar residues" evidence="9">
    <location>
        <begin position="354"/>
        <end position="376"/>
    </location>
</feature>
<evidence type="ECO:0000313" key="13">
    <source>
        <dbReference type="Proteomes" id="UP001489004"/>
    </source>
</evidence>
<accession>A0AAW1R7C7</accession>
<feature type="compositionally biased region" description="Low complexity" evidence="9">
    <location>
        <begin position="479"/>
        <end position="490"/>
    </location>
</feature>